<dbReference type="PROSITE" id="PS00061">
    <property type="entry name" value="ADH_SHORT"/>
    <property type="match status" value="1"/>
</dbReference>
<organism evidence="3 4">
    <name type="scientific">Porites lobata</name>
    <dbReference type="NCBI Taxonomy" id="104759"/>
    <lineage>
        <taxon>Eukaryota</taxon>
        <taxon>Metazoa</taxon>
        <taxon>Cnidaria</taxon>
        <taxon>Anthozoa</taxon>
        <taxon>Hexacorallia</taxon>
        <taxon>Scleractinia</taxon>
        <taxon>Fungiina</taxon>
        <taxon>Poritidae</taxon>
        <taxon>Porites</taxon>
    </lineage>
</organism>
<dbReference type="InterPro" id="IPR002347">
    <property type="entry name" value="SDR_fam"/>
</dbReference>
<comment type="caution">
    <text evidence="3">The sequence shown here is derived from an EMBL/GenBank/DDBJ whole genome shotgun (WGS) entry which is preliminary data.</text>
</comment>
<dbReference type="Gene3D" id="3.40.50.720">
    <property type="entry name" value="NAD(P)-binding Rossmann-like Domain"/>
    <property type="match status" value="1"/>
</dbReference>
<name>A0ABN8PLB1_9CNID</name>
<evidence type="ECO:0000313" key="3">
    <source>
        <dbReference type="EMBL" id="CAH3144263.1"/>
    </source>
</evidence>
<accession>A0ABN8PLB1</accession>
<dbReference type="EMBL" id="CALNXK010000073">
    <property type="protein sequence ID" value="CAH3144263.1"/>
    <property type="molecule type" value="Genomic_DNA"/>
</dbReference>
<keyword evidence="4" id="KW-1185">Reference proteome</keyword>
<reference evidence="3 4" key="1">
    <citation type="submission" date="2022-05" db="EMBL/GenBank/DDBJ databases">
        <authorList>
            <consortium name="Genoscope - CEA"/>
            <person name="William W."/>
        </authorList>
    </citation>
    <scope>NUCLEOTIDE SEQUENCE [LARGE SCALE GENOMIC DNA]</scope>
</reference>
<dbReference type="Pfam" id="PF00106">
    <property type="entry name" value="adh_short"/>
    <property type="match status" value="1"/>
</dbReference>
<evidence type="ECO:0000313" key="4">
    <source>
        <dbReference type="Proteomes" id="UP001159405"/>
    </source>
</evidence>
<sequence length="187" mass="21046">MGLFSVVECVPVDMAKELFEVNFFGTLRLIQAVLPSMKARQSGHIINNSSHYGIVGMPVLQLYSASKFAMEGLTEAMAPTLLQFSIRCSLLEPGPVLTSPKEDLNNWHKKYDKPACDENLSRKDVEKIWRRDATSQVVAGIVKKIILSEKPNLRYQTNEKFNPDEVKAKLADPTGNVLVDLMNKKYF</sequence>
<dbReference type="PANTHER" id="PTHR43391">
    <property type="entry name" value="RETINOL DEHYDROGENASE-RELATED"/>
    <property type="match status" value="1"/>
</dbReference>
<keyword evidence="2" id="KW-0560">Oxidoreductase</keyword>
<protein>
    <submittedName>
        <fullName evidence="3">Uncharacterized protein</fullName>
    </submittedName>
</protein>
<gene>
    <name evidence="3" type="ORF">PLOB_00043878</name>
</gene>
<dbReference type="SUPFAM" id="SSF51735">
    <property type="entry name" value="NAD(P)-binding Rossmann-fold domains"/>
    <property type="match status" value="1"/>
</dbReference>
<dbReference type="InterPro" id="IPR036291">
    <property type="entry name" value="NAD(P)-bd_dom_sf"/>
</dbReference>
<dbReference type="PANTHER" id="PTHR43391:SF86">
    <property type="entry name" value="SHORT-CHAIN DEHYDROGENASE_REDUCTASE FAMILY PROTEIN"/>
    <property type="match status" value="1"/>
</dbReference>
<dbReference type="PRINTS" id="PR00081">
    <property type="entry name" value="GDHRDH"/>
</dbReference>
<dbReference type="Proteomes" id="UP001159405">
    <property type="component" value="Unassembled WGS sequence"/>
</dbReference>
<comment type="similarity">
    <text evidence="1">Belongs to the short-chain dehydrogenases/reductases (SDR) family.</text>
</comment>
<proteinExistence type="inferred from homology"/>
<evidence type="ECO:0000256" key="2">
    <source>
        <dbReference type="ARBA" id="ARBA00023002"/>
    </source>
</evidence>
<dbReference type="InterPro" id="IPR020904">
    <property type="entry name" value="Sc_DH/Rdtase_CS"/>
</dbReference>
<evidence type="ECO:0000256" key="1">
    <source>
        <dbReference type="ARBA" id="ARBA00006484"/>
    </source>
</evidence>